<evidence type="ECO:0000313" key="5">
    <source>
        <dbReference type="Proteomes" id="UP000317650"/>
    </source>
</evidence>
<evidence type="ECO:0000256" key="2">
    <source>
        <dbReference type="ARBA" id="ARBA00022734"/>
    </source>
</evidence>
<accession>A0A4V4H926</accession>
<comment type="similarity">
    <text evidence="1">Belongs to the jacalin lectin family.</text>
</comment>
<proteinExistence type="inferred from homology"/>
<dbReference type="SUPFAM" id="SSF51101">
    <property type="entry name" value="Mannose-binding lectins"/>
    <property type="match status" value="1"/>
</dbReference>
<dbReference type="InterPro" id="IPR036404">
    <property type="entry name" value="Jacalin-like_lectin_dom_sf"/>
</dbReference>
<keyword evidence="2" id="KW-0430">Lectin</keyword>
<dbReference type="AlphaFoldDB" id="A0A4V4H926"/>
<dbReference type="PROSITE" id="PS51752">
    <property type="entry name" value="JACALIN_LECTIN"/>
    <property type="match status" value="1"/>
</dbReference>
<comment type="caution">
    <text evidence="4">The sequence shown here is derived from an EMBL/GenBank/DDBJ whole genome shotgun (WGS) entry which is preliminary data.</text>
</comment>
<dbReference type="Proteomes" id="UP000317650">
    <property type="component" value="Chromosome 8"/>
</dbReference>
<dbReference type="GO" id="GO:0030246">
    <property type="term" value="F:carbohydrate binding"/>
    <property type="evidence" value="ECO:0007669"/>
    <property type="project" value="UniProtKB-KW"/>
</dbReference>
<dbReference type="InterPro" id="IPR001229">
    <property type="entry name" value="Jacalin-like_lectin_dom"/>
</dbReference>
<dbReference type="CDD" id="cd09612">
    <property type="entry name" value="Jacalin"/>
    <property type="match status" value="1"/>
</dbReference>
<gene>
    <name evidence="4" type="ORF">C4D60_Mb08t19970</name>
</gene>
<dbReference type="SMART" id="SM00915">
    <property type="entry name" value="Jacalin"/>
    <property type="match status" value="1"/>
</dbReference>
<dbReference type="InterPro" id="IPR033734">
    <property type="entry name" value="Jacalin-like_lectin_dom_plant"/>
</dbReference>
<evidence type="ECO:0000313" key="4">
    <source>
        <dbReference type="EMBL" id="THU69965.1"/>
    </source>
</evidence>
<name>A0A4V4H926_MUSBA</name>
<feature type="domain" description="Jacalin-type lectin" evidence="3">
    <location>
        <begin position="16"/>
        <end position="153"/>
    </location>
</feature>
<dbReference type="EMBL" id="PYDT01000002">
    <property type="protein sequence ID" value="THU69965.1"/>
    <property type="molecule type" value="Genomic_DNA"/>
</dbReference>
<organism evidence="4 5">
    <name type="scientific">Musa balbisiana</name>
    <name type="common">Banana</name>
    <dbReference type="NCBI Taxonomy" id="52838"/>
    <lineage>
        <taxon>Eukaryota</taxon>
        <taxon>Viridiplantae</taxon>
        <taxon>Streptophyta</taxon>
        <taxon>Embryophyta</taxon>
        <taxon>Tracheophyta</taxon>
        <taxon>Spermatophyta</taxon>
        <taxon>Magnoliopsida</taxon>
        <taxon>Liliopsida</taxon>
        <taxon>Zingiberales</taxon>
        <taxon>Musaceae</taxon>
        <taxon>Musa</taxon>
    </lineage>
</organism>
<dbReference type="STRING" id="52838.A0A4V4H926"/>
<dbReference type="PANTHER" id="PTHR46506">
    <property type="entry name" value="OS05G0143600 PROTEIN"/>
    <property type="match status" value="1"/>
</dbReference>
<sequence length="154" mass="16432">MDCRNRSDRSGRRAGEIKVGPWGGNGGSAWDMGAAYRITNIKIRAGDNIDAIVITFTRYGLIETKHFGGSGGTPYEIPLQEDEYLVGVEGSVDTLGRITLVRNLTLRTNKKSYGPFGTSGGKPFSVPVASGKIIGFFGRAGTMIDAIGVYLAPN</sequence>
<protein>
    <recommendedName>
        <fullName evidence="3">Jacalin-type lectin domain-containing protein</fullName>
    </recommendedName>
</protein>
<dbReference type="Pfam" id="PF01419">
    <property type="entry name" value="Jacalin"/>
    <property type="match status" value="1"/>
</dbReference>
<keyword evidence="5" id="KW-1185">Reference proteome</keyword>
<dbReference type="Gene3D" id="2.100.10.30">
    <property type="entry name" value="Jacalin-like lectin domain"/>
    <property type="match status" value="1"/>
</dbReference>
<evidence type="ECO:0000256" key="1">
    <source>
        <dbReference type="ARBA" id="ARBA00006568"/>
    </source>
</evidence>
<evidence type="ECO:0000259" key="3">
    <source>
        <dbReference type="PROSITE" id="PS51752"/>
    </source>
</evidence>
<dbReference type="SMR" id="A0A4V4H926"/>
<dbReference type="FunFam" id="2.100.10.30:FF:000001">
    <property type="entry name" value="Jacalin-related lectin 33"/>
    <property type="match status" value="1"/>
</dbReference>
<reference evidence="4 5" key="1">
    <citation type="journal article" date="2019" name="Nat. Plants">
        <title>Genome sequencing of Musa balbisiana reveals subgenome evolution and function divergence in polyploid bananas.</title>
        <authorList>
            <person name="Yao X."/>
        </authorList>
    </citation>
    <scope>NUCLEOTIDE SEQUENCE [LARGE SCALE GENOMIC DNA]</scope>
    <source>
        <strain evidence="5">cv. DH-PKW</strain>
        <tissue evidence="4">Leaves</tissue>
    </source>
</reference>